<name>A0A7L5AJZ5_9MICO</name>
<organism evidence="1 2">
    <name type="scientific">Marisediminicola antarctica</name>
    <dbReference type="NCBI Taxonomy" id="674079"/>
    <lineage>
        <taxon>Bacteria</taxon>
        <taxon>Bacillati</taxon>
        <taxon>Actinomycetota</taxon>
        <taxon>Actinomycetes</taxon>
        <taxon>Micrococcales</taxon>
        <taxon>Microbacteriaceae</taxon>
        <taxon>Marisediminicola</taxon>
    </lineage>
</organism>
<dbReference type="RefSeq" id="WP_161885795.1">
    <property type="nucleotide sequence ID" value="NZ_CP017146.1"/>
</dbReference>
<accession>A0A7L5AJZ5</accession>
<evidence type="ECO:0000313" key="1">
    <source>
        <dbReference type="EMBL" id="QHO69431.1"/>
    </source>
</evidence>
<protein>
    <submittedName>
        <fullName evidence="1">Uncharacterized protein</fullName>
    </submittedName>
</protein>
<reference evidence="1 2" key="1">
    <citation type="submission" date="2016-09" db="EMBL/GenBank/DDBJ databases">
        <title>Complete genome sequence of microbes from the polar regions.</title>
        <authorList>
            <person name="Liao L."/>
            <person name="Chen B."/>
        </authorList>
    </citation>
    <scope>NUCLEOTIDE SEQUENCE [LARGE SCALE GENOMIC DNA]</scope>
    <source>
        <strain evidence="1 2">ZS314</strain>
    </source>
</reference>
<proteinExistence type="predicted"/>
<dbReference type="OrthoDB" id="9810950at2"/>
<keyword evidence="2" id="KW-1185">Reference proteome</keyword>
<dbReference type="EMBL" id="CP017146">
    <property type="protein sequence ID" value="QHO69431.1"/>
    <property type="molecule type" value="Genomic_DNA"/>
</dbReference>
<evidence type="ECO:0000313" key="2">
    <source>
        <dbReference type="Proteomes" id="UP000464507"/>
    </source>
</evidence>
<dbReference type="KEGG" id="mant:BHD05_07000"/>
<dbReference type="AlphaFoldDB" id="A0A7L5AJZ5"/>
<sequence>MAGRGRLTALGTALGPAFRLLAHLGVYERFINRQRLTHTLVTNLRDALEAELRPAGALHR</sequence>
<dbReference type="Proteomes" id="UP000464507">
    <property type="component" value="Chromosome"/>
</dbReference>
<gene>
    <name evidence="1" type="ORF">BHD05_07000</name>
</gene>